<protein>
    <recommendedName>
        <fullName evidence="3">F-box domain-containing protein</fullName>
    </recommendedName>
</protein>
<name>A0A0C3NZX5_PISTI</name>
<dbReference type="EMBL" id="KN831993">
    <property type="protein sequence ID" value="KIO00821.1"/>
    <property type="molecule type" value="Genomic_DNA"/>
</dbReference>
<evidence type="ECO:0000313" key="2">
    <source>
        <dbReference type="Proteomes" id="UP000054217"/>
    </source>
</evidence>
<gene>
    <name evidence="1" type="ORF">M404DRAFT_1003531</name>
</gene>
<proteinExistence type="predicted"/>
<dbReference type="HOGENOM" id="CLU_023752_1_0_1"/>
<reference evidence="1 2" key="1">
    <citation type="submission" date="2014-04" db="EMBL/GenBank/DDBJ databases">
        <authorList>
            <consortium name="DOE Joint Genome Institute"/>
            <person name="Kuo A."/>
            <person name="Kohler A."/>
            <person name="Costa M.D."/>
            <person name="Nagy L.G."/>
            <person name="Floudas D."/>
            <person name="Copeland A."/>
            <person name="Barry K.W."/>
            <person name="Cichocki N."/>
            <person name="Veneault-Fourrey C."/>
            <person name="LaButti K."/>
            <person name="Lindquist E.A."/>
            <person name="Lipzen A."/>
            <person name="Lundell T."/>
            <person name="Morin E."/>
            <person name="Murat C."/>
            <person name="Sun H."/>
            <person name="Tunlid A."/>
            <person name="Henrissat B."/>
            <person name="Grigoriev I.V."/>
            <person name="Hibbett D.S."/>
            <person name="Martin F."/>
            <person name="Nordberg H.P."/>
            <person name="Cantor M.N."/>
            <person name="Hua S.X."/>
        </authorList>
    </citation>
    <scope>NUCLEOTIDE SEQUENCE [LARGE SCALE GENOMIC DNA]</scope>
    <source>
        <strain evidence="1 2">Marx 270</strain>
    </source>
</reference>
<dbReference type="STRING" id="870435.A0A0C3NZX5"/>
<evidence type="ECO:0008006" key="3">
    <source>
        <dbReference type="Google" id="ProtNLM"/>
    </source>
</evidence>
<keyword evidence="2" id="KW-1185">Reference proteome</keyword>
<sequence>MDRINGFVKRRLPAPITRLPLSVLSDIIHRTICNTHPVSDAHRCTKRELASVSRCWRDAILNCPKLWTTIVIGPSWSAPLVIAHVKRSGECPLDIIITKWNSMNQSSRLKQLLGATVTCGYRWRSLVIRENNATLLFENIQYMMFPALKRVEISGTQFSSFSCPLFLTSHYAPALEQMKLLKGSSIDRVPNVTNLRSVYLYLDDEKGMSGSLLLSSLLPIQQLSELGLSGTSDEWPDAESICLPVLTSLTLTLSDPWPALGALVTPGLLSLACSEPKISTQTMRRRGCPWAHAFRDFPKKFATVQRLCLSDSTSIFSTPPETTALGAQAVCAACPGVRRAELPANMMDVFFVKDNAPADLWQDLRGLTFRGLTTGTIPREFVRWLVARESNHKHLLQVTFSEFKTTDSPDASGFWPGSLYEQLHSHCKLKLKGIPLKATLNMDSLMDTRGTSSVYDSPGMVKTRYLWCCHCYDSARSKI</sequence>
<dbReference type="Proteomes" id="UP000054217">
    <property type="component" value="Unassembled WGS sequence"/>
</dbReference>
<organism evidence="1 2">
    <name type="scientific">Pisolithus tinctorius Marx 270</name>
    <dbReference type="NCBI Taxonomy" id="870435"/>
    <lineage>
        <taxon>Eukaryota</taxon>
        <taxon>Fungi</taxon>
        <taxon>Dikarya</taxon>
        <taxon>Basidiomycota</taxon>
        <taxon>Agaricomycotina</taxon>
        <taxon>Agaricomycetes</taxon>
        <taxon>Agaricomycetidae</taxon>
        <taxon>Boletales</taxon>
        <taxon>Sclerodermatineae</taxon>
        <taxon>Pisolithaceae</taxon>
        <taxon>Pisolithus</taxon>
    </lineage>
</organism>
<accession>A0A0C3NZX5</accession>
<dbReference type="AlphaFoldDB" id="A0A0C3NZX5"/>
<dbReference type="OrthoDB" id="3365698at2759"/>
<evidence type="ECO:0000313" key="1">
    <source>
        <dbReference type="EMBL" id="KIO00821.1"/>
    </source>
</evidence>
<dbReference type="InParanoid" id="A0A0C3NZX5"/>
<reference evidence="2" key="2">
    <citation type="submission" date="2015-01" db="EMBL/GenBank/DDBJ databases">
        <title>Evolutionary Origins and Diversification of the Mycorrhizal Mutualists.</title>
        <authorList>
            <consortium name="DOE Joint Genome Institute"/>
            <consortium name="Mycorrhizal Genomics Consortium"/>
            <person name="Kohler A."/>
            <person name="Kuo A."/>
            <person name="Nagy L.G."/>
            <person name="Floudas D."/>
            <person name="Copeland A."/>
            <person name="Barry K.W."/>
            <person name="Cichocki N."/>
            <person name="Veneault-Fourrey C."/>
            <person name="LaButti K."/>
            <person name="Lindquist E.A."/>
            <person name="Lipzen A."/>
            <person name="Lundell T."/>
            <person name="Morin E."/>
            <person name="Murat C."/>
            <person name="Riley R."/>
            <person name="Ohm R."/>
            <person name="Sun H."/>
            <person name="Tunlid A."/>
            <person name="Henrissat B."/>
            <person name="Grigoriev I.V."/>
            <person name="Hibbett D.S."/>
            <person name="Martin F."/>
        </authorList>
    </citation>
    <scope>NUCLEOTIDE SEQUENCE [LARGE SCALE GENOMIC DNA]</scope>
    <source>
        <strain evidence="2">Marx 270</strain>
    </source>
</reference>